<dbReference type="EMBL" id="JACEIK010009482">
    <property type="protein sequence ID" value="MCE3052350.1"/>
    <property type="molecule type" value="Genomic_DNA"/>
</dbReference>
<dbReference type="PANTHER" id="PTHR34360:SF1">
    <property type="entry name" value="OS08G0519400 PROTEIN"/>
    <property type="match status" value="1"/>
</dbReference>
<evidence type="ECO:0000313" key="1">
    <source>
        <dbReference type="EMBL" id="MCE3052350.1"/>
    </source>
</evidence>
<reference evidence="1 2" key="1">
    <citation type="journal article" date="2021" name="BMC Genomics">
        <title>Datura genome reveals duplications of psychoactive alkaloid biosynthetic genes and high mutation rate following tissue culture.</title>
        <authorList>
            <person name="Rajewski A."/>
            <person name="Carter-House D."/>
            <person name="Stajich J."/>
            <person name="Litt A."/>
        </authorList>
    </citation>
    <scope>NUCLEOTIDE SEQUENCE [LARGE SCALE GENOMIC DNA]</scope>
    <source>
        <strain evidence="1">AR-01</strain>
    </source>
</reference>
<sequence>MEKESWEKKNQMVEEMIRARFEATSKMKELMEVHGAWLPRWLEVRMTHYQEHGKPAMDIMIQKKWMPAVKEQWVVMTTNLKPHVELVRTKGFEIYETCKGAITPHIVKVQELAEPHVQELKKFSNPYIDQVATATKPHVEKVCISVKPYTDVAVHHYGKFLESATVYHHQVCENKMI</sequence>
<organism evidence="1 2">
    <name type="scientific">Datura stramonium</name>
    <name type="common">Jimsonweed</name>
    <name type="synonym">Common thornapple</name>
    <dbReference type="NCBI Taxonomy" id="4076"/>
    <lineage>
        <taxon>Eukaryota</taxon>
        <taxon>Viridiplantae</taxon>
        <taxon>Streptophyta</taxon>
        <taxon>Embryophyta</taxon>
        <taxon>Tracheophyta</taxon>
        <taxon>Spermatophyta</taxon>
        <taxon>Magnoliopsida</taxon>
        <taxon>eudicotyledons</taxon>
        <taxon>Gunneridae</taxon>
        <taxon>Pentapetalae</taxon>
        <taxon>asterids</taxon>
        <taxon>lamiids</taxon>
        <taxon>Solanales</taxon>
        <taxon>Solanaceae</taxon>
        <taxon>Solanoideae</taxon>
        <taxon>Datureae</taxon>
        <taxon>Datura</taxon>
    </lineage>
</organism>
<keyword evidence="2" id="KW-1185">Reference proteome</keyword>
<dbReference type="Proteomes" id="UP000823775">
    <property type="component" value="Unassembled WGS sequence"/>
</dbReference>
<evidence type="ECO:0000313" key="2">
    <source>
        <dbReference type="Proteomes" id="UP000823775"/>
    </source>
</evidence>
<name>A0ABS8WNG0_DATST</name>
<proteinExistence type="predicted"/>
<dbReference type="SUPFAM" id="SSF58113">
    <property type="entry name" value="Apolipoprotein A-I"/>
    <property type="match status" value="1"/>
</dbReference>
<protein>
    <submittedName>
        <fullName evidence="1">Uncharacterized protein</fullName>
    </submittedName>
</protein>
<comment type="caution">
    <text evidence="1">The sequence shown here is derived from an EMBL/GenBank/DDBJ whole genome shotgun (WGS) entry which is preliminary data.</text>
</comment>
<dbReference type="PANTHER" id="PTHR34360">
    <property type="entry name" value="OS08G0519400 PROTEIN"/>
    <property type="match status" value="1"/>
</dbReference>
<gene>
    <name evidence="1" type="ORF">HAX54_052381</name>
</gene>
<dbReference type="Gene3D" id="1.20.5.1230">
    <property type="entry name" value="Apolipoprotein A-I"/>
    <property type="match status" value="1"/>
</dbReference>
<accession>A0ABS8WNG0</accession>